<sequence length="290" mass="32702">MSLLAISDLHVRHSENREVVEGLRPASDDDWLLIAGDVGELSSDIEWALRVLRDRFATVVWTPGNHDLWTLPEDPVQDRGALRYAYLVSLCRKLGVITPEDPYPIWDGPDGPVAVAPLFVLYDYTFRPEGTFTEEGALAAARREGVVCTDEFLLHPDPYASRADWCRARLKCTEARLAALPADLPTVLVSHYPLVREPTRVLRHPEFALWCGTDATADWHRRFRAQAVVYGHLHIPRATWHDGVPFREVSLGYPREWRPRPGQQGALTVVWPDDRGPAAHTPRPVSSRTA</sequence>
<keyword evidence="3" id="KW-0378">Hydrolase</keyword>
<dbReference type="Gene3D" id="3.60.21.10">
    <property type="match status" value="1"/>
</dbReference>
<name>A0ABW7RSY4_9ACTN</name>
<dbReference type="SUPFAM" id="SSF56300">
    <property type="entry name" value="Metallo-dependent phosphatases"/>
    <property type="match status" value="1"/>
</dbReference>
<comment type="caution">
    <text evidence="3">The sequence shown here is derived from an EMBL/GenBank/DDBJ whole genome shotgun (WGS) entry which is preliminary data.</text>
</comment>
<organism evidence="3 4">
    <name type="scientific">Streptomyces celluloflavus</name>
    <dbReference type="NCBI Taxonomy" id="58344"/>
    <lineage>
        <taxon>Bacteria</taxon>
        <taxon>Bacillati</taxon>
        <taxon>Actinomycetota</taxon>
        <taxon>Actinomycetes</taxon>
        <taxon>Kitasatosporales</taxon>
        <taxon>Streptomycetaceae</taxon>
        <taxon>Streptomyces</taxon>
    </lineage>
</organism>
<evidence type="ECO:0000259" key="2">
    <source>
        <dbReference type="Pfam" id="PF00149"/>
    </source>
</evidence>
<dbReference type="InterPro" id="IPR029052">
    <property type="entry name" value="Metallo-depent_PP-like"/>
</dbReference>
<dbReference type="PANTHER" id="PTHR36492:SF2">
    <property type="entry name" value="[ACYL-CARRIER-PROTEIN] PHOSPHODIESTERASE PPTH"/>
    <property type="match status" value="1"/>
</dbReference>
<proteinExistence type="predicted"/>
<dbReference type="GO" id="GO:0016787">
    <property type="term" value="F:hydrolase activity"/>
    <property type="evidence" value="ECO:0007669"/>
    <property type="project" value="UniProtKB-KW"/>
</dbReference>
<dbReference type="Proteomes" id="UP001610990">
    <property type="component" value="Unassembled WGS sequence"/>
</dbReference>
<feature type="domain" description="Calcineurin-like phosphoesterase" evidence="2">
    <location>
        <begin position="1"/>
        <end position="236"/>
    </location>
</feature>
<dbReference type="InterPro" id="IPR052963">
    <property type="entry name" value="Pantetheine_PDE"/>
</dbReference>
<evidence type="ECO:0000313" key="4">
    <source>
        <dbReference type="Proteomes" id="UP001610990"/>
    </source>
</evidence>
<dbReference type="CDD" id="cd00838">
    <property type="entry name" value="MPP_superfamily"/>
    <property type="match status" value="2"/>
</dbReference>
<dbReference type="EMBL" id="JBIRGH010000032">
    <property type="protein sequence ID" value="MFH8589420.1"/>
    <property type="molecule type" value="Genomic_DNA"/>
</dbReference>
<dbReference type="PANTHER" id="PTHR36492">
    <property type="match status" value="1"/>
</dbReference>
<accession>A0ABW7RSY4</accession>
<dbReference type="Pfam" id="PF00149">
    <property type="entry name" value="Metallophos"/>
    <property type="match status" value="1"/>
</dbReference>
<feature type="region of interest" description="Disordered" evidence="1">
    <location>
        <begin position="270"/>
        <end position="290"/>
    </location>
</feature>
<dbReference type="RefSeq" id="WP_094790766.1">
    <property type="nucleotide sequence ID" value="NZ_CP108413.1"/>
</dbReference>
<keyword evidence="4" id="KW-1185">Reference proteome</keyword>
<reference evidence="3 4" key="1">
    <citation type="submission" date="2024-10" db="EMBL/GenBank/DDBJ databases">
        <title>The Natural Products Discovery Center: Release of the First 8490 Sequenced Strains for Exploring Actinobacteria Biosynthetic Diversity.</title>
        <authorList>
            <person name="Kalkreuter E."/>
            <person name="Kautsar S.A."/>
            <person name="Yang D."/>
            <person name="Bader C.D."/>
            <person name="Teijaro C.N."/>
            <person name="Fluegel L."/>
            <person name="Davis C.M."/>
            <person name="Simpson J.R."/>
            <person name="Lauterbach L."/>
            <person name="Steele A.D."/>
            <person name="Gui C."/>
            <person name="Meng S."/>
            <person name="Li G."/>
            <person name="Viehrig K."/>
            <person name="Ye F."/>
            <person name="Su P."/>
            <person name="Kiefer A.F."/>
            <person name="Nichols A."/>
            <person name="Cepeda A.J."/>
            <person name="Yan W."/>
            <person name="Fan B."/>
            <person name="Jiang Y."/>
            <person name="Adhikari A."/>
            <person name="Zheng C.-J."/>
            <person name="Schuster L."/>
            <person name="Cowan T.M."/>
            <person name="Smanski M.J."/>
            <person name="Chevrette M.G."/>
            <person name="De Carvalho L.P.S."/>
            <person name="Shen B."/>
        </authorList>
    </citation>
    <scope>NUCLEOTIDE SEQUENCE [LARGE SCALE GENOMIC DNA]</scope>
    <source>
        <strain evidence="3 4">NPDC018013</strain>
    </source>
</reference>
<dbReference type="InterPro" id="IPR004843">
    <property type="entry name" value="Calcineurin-like_PHP"/>
</dbReference>
<evidence type="ECO:0000313" key="3">
    <source>
        <dbReference type="EMBL" id="MFH8589420.1"/>
    </source>
</evidence>
<dbReference type="EC" id="3.1.-.-" evidence="3"/>
<protein>
    <submittedName>
        <fullName evidence="3">Metallophosphoesterase family protein</fullName>
        <ecNumber evidence="3">3.1.-.-</ecNumber>
    </submittedName>
</protein>
<gene>
    <name evidence="3" type="ORF">ACH4GP_34460</name>
</gene>
<evidence type="ECO:0000256" key="1">
    <source>
        <dbReference type="SAM" id="MobiDB-lite"/>
    </source>
</evidence>